<dbReference type="Gene3D" id="3.40.50.2300">
    <property type="match status" value="1"/>
</dbReference>
<feature type="modified residue" description="4-aspartylphosphate" evidence="11">
    <location>
        <position position="745"/>
    </location>
</feature>
<evidence type="ECO:0000256" key="6">
    <source>
        <dbReference type="ARBA" id="ARBA00022741"/>
    </source>
</evidence>
<dbReference type="GO" id="GO:0016020">
    <property type="term" value="C:membrane"/>
    <property type="evidence" value="ECO:0007669"/>
    <property type="project" value="InterPro"/>
</dbReference>
<proteinExistence type="inferred from homology"/>
<evidence type="ECO:0000256" key="9">
    <source>
        <dbReference type="ARBA" id="ARBA00023012"/>
    </source>
</evidence>
<keyword evidence="8" id="KW-0067">ATP-binding</keyword>
<dbReference type="PROSITE" id="PS50110">
    <property type="entry name" value="RESPONSE_REGULATORY"/>
    <property type="match status" value="1"/>
</dbReference>
<feature type="domain" description="Histidine kinase" evidence="13">
    <location>
        <begin position="923"/>
        <end position="1021"/>
    </location>
</feature>
<keyword evidence="6" id="KW-0547">Nucleotide-binding</keyword>
<dbReference type="InterPro" id="IPR004358">
    <property type="entry name" value="Sig_transdc_His_kin-like_C"/>
</dbReference>
<evidence type="ECO:0000256" key="5">
    <source>
        <dbReference type="ARBA" id="ARBA00022679"/>
    </source>
</evidence>
<dbReference type="InterPro" id="IPR036097">
    <property type="entry name" value="HisK_dim/P_sf"/>
</dbReference>
<dbReference type="EC" id="2.7.13.3" evidence="3"/>
<keyword evidence="12" id="KW-1133">Transmembrane helix</keyword>
<dbReference type="GO" id="GO:0000155">
    <property type="term" value="F:phosphorelay sensor kinase activity"/>
    <property type="evidence" value="ECO:0007669"/>
    <property type="project" value="InterPro"/>
</dbReference>
<dbReference type="InterPro" id="IPR001789">
    <property type="entry name" value="Sig_transdc_resp-reg_receiver"/>
</dbReference>
<feature type="transmembrane region" description="Helical" evidence="12">
    <location>
        <begin position="240"/>
        <end position="257"/>
    </location>
</feature>
<dbReference type="PANTHER" id="PTHR43547">
    <property type="entry name" value="TWO-COMPONENT HISTIDINE KINASE"/>
    <property type="match status" value="1"/>
</dbReference>
<comment type="caution">
    <text evidence="15">The sequence shown here is derived from an EMBL/GenBank/DDBJ whole genome shotgun (WGS) entry which is preliminary data.</text>
</comment>
<keyword evidence="12" id="KW-0472">Membrane</keyword>
<dbReference type="SUPFAM" id="SSF55874">
    <property type="entry name" value="ATPase domain of HSP90 chaperone/DNA topoisomerase II/histidine kinase"/>
    <property type="match status" value="2"/>
</dbReference>
<evidence type="ECO:0000256" key="2">
    <source>
        <dbReference type="ARBA" id="ARBA00006402"/>
    </source>
</evidence>
<dbReference type="RefSeq" id="WP_121127509.1">
    <property type="nucleotide sequence ID" value="NZ_JBHUFK010000020.1"/>
</dbReference>
<evidence type="ECO:0000313" key="16">
    <source>
        <dbReference type="Proteomes" id="UP000281813"/>
    </source>
</evidence>
<dbReference type="Gene3D" id="1.10.287.130">
    <property type="match status" value="1"/>
</dbReference>
<evidence type="ECO:0000256" key="12">
    <source>
        <dbReference type="SAM" id="Phobius"/>
    </source>
</evidence>
<dbReference type="InterPro" id="IPR010559">
    <property type="entry name" value="Sig_transdc_His_kin_internal"/>
</dbReference>
<keyword evidence="16" id="KW-1185">Reference proteome</keyword>
<dbReference type="SUPFAM" id="SSF52172">
    <property type="entry name" value="CheY-like"/>
    <property type="match status" value="1"/>
</dbReference>
<sequence length="1021" mass="116248">MINRIKTSKWTLIIVIFLVVITGIRLIWFSFLTTLDYADSPTINDGVLDLRGHEFNNKQTFQLSGDWEFYPSKFISPNEPNDSVSPIQLDTPHKWNTAFEDDQSFTFGTYRLRIFLDAEDLHTFGLRLNKLNNASTVYVNGERVGGSGQAATTEEQHKGSSVPYTVAFNPDQNEVEILIHASSSRNNGGIVKPIRFGTVEAVHYQNLLSIGLQLILCIVLLLHSIYVFILYFMRSAVSKSLLYLTLLFISGIITVLSSDDKILFNFVSVGYDWEIKVAYLSYICVGALIPLVINQLFPNLVNQKALRYFIIYCLLYMFFMLVAPLTYVLKTVKILLVIVLIGSILTSTINFRKAKIDRDESIFLLLGCLSIGINIIWATVNSNTLIDMMHYPFDLIITLLCFTAFWFKRFFRITLESKQLAEKLQLENQRKDEFLVNTSHELRNPLHGISNITQTLLDDKTNPLKDEQKQRLSTLVNISKRMSFMLNDLLDVTRLKEKTLQLHLKRTHIQSVVAGVIDMTKLMTEGKPVQLQIHIPDTFPAVLADENRLIQILFNLIHNAIKFTDKGTITVRATIAKEMAHIHIEDTGIGIQESELNKIFDPYEQAAINAERASGGFGLGLNICKQLVELQNGTLRVQSTKGEGSVFTFTLPIYKGADDIEETNMPFVMEEINENLAATVDFITPNEEHSVKTKLKILIVDDDPINLDILRTILEREDYQIISVTSAAQAIERIEREPYDLVISDVMMPQVSGYDLTRMIRKRFSASELPVLLLTARTRTEDVLAGFKSGANDYVTKPIDSWELKARVHALTNLKVTIEERIRMEGAWLQSQIQPHFIFNTLNSIAALGQINITKMHELLEEFSHYLRLSFDFHNADPVVPLAYELSLVRSYLYIEKTRFGDRLSIEWDTDDNMEILIPPLSIQPLVENAVKHGVLQYANGGKIIIRLKEQADQIKFSIIDNGKGMTEEEMKQLFTEEHSSKRTSVGLRNVERRLKQFYGKGLIIESSPNKGTTISFYIPK</sequence>
<dbReference type="CDD" id="cd17574">
    <property type="entry name" value="REC_OmpR"/>
    <property type="match status" value="1"/>
</dbReference>
<dbReference type="PANTHER" id="PTHR43547:SF2">
    <property type="entry name" value="HYBRID SIGNAL TRANSDUCTION HISTIDINE KINASE C"/>
    <property type="match status" value="1"/>
</dbReference>
<evidence type="ECO:0000256" key="4">
    <source>
        <dbReference type="ARBA" id="ARBA00022553"/>
    </source>
</evidence>
<dbReference type="GO" id="GO:0005524">
    <property type="term" value="F:ATP binding"/>
    <property type="evidence" value="ECO:0007669"/>
    <property type="project" value="UniProtKB-KW"/>
</dbReference>
<dbReference type="InterPro" id="IPR008979">
    <property type="entry name" value="Galactose-bd-like_sf"/>
</dbReference>
<dbReference type="Pfam" id="PF00512">
    <property type="entry name" value="HisKA"/>
    <property type="match status" value="1"/>
</dbReference>
<evidence type="ECO:0000256" key="1">
    <source>
        <dbReference type="ARBA" id="ARBA00000085"/>
    </source>
</evidence>
<dbReference type="InterPro" id="IPR011006">
    <property type="entry name" value="CheY-like_superfamily"/>
</dbReference>
<comment type="similarity">
    <text evidence="2">In the N-terminal section; belongs to the phytochrome family.</text>
</comment>
<feature type="domain" description="Histidine kinase" evidence="13">
    <location>
        <begin position="437"/>
        <end position="655"/>
    </location>
</feature>
<dbReference type="Gene3D" id="3.30.565.10">
    <property type="entry name" value="Histidine kinase-like ATPase, C-terminal domain"/>
    <property type="match status" value="2"/>
</dbReference>
<dbReference type="CDD" id="cd16922">
    <property type="entry name" value="HATPase_EvgS-ArcB-TorS-like"/>
    <property type="match status" value="1"/>
</dbReference>
<accession>A0A494Z7M5</accession>
<name>A0A494Z7M5_9BACI</name>
<evidence type="ECO:0000256" key="10">
    <source>
        <dbReference type="ARBA" id="ARBA00074306"/>
    </source>
</evidence>
<keyword evidence="5" id="KW-0808">Transferase</keyword>
<dbReference type="CDD" id="cd00082">
    <property type="entry name" value="HisKA"/>
    <property type="match status" value="1"/>
</dbReference>
<feature type="transmembrane region" description="Helical" evidence="12">
    <location>
        <begin position="309"/>
        <end position="328"/>
    </location>
</feature>
<keyword evidence="4 11" id="KW-0597">Phosphoprotein</keyword>
<dbReference type="Pfam" id="PF06580">
    <property type="entry name" value="His_kinase"/>
    <property type="match status" value="1"/>
</dbReference>
<dbReference type="Pfam" id="PF02518">
    <property type="entry name" value="HATPase_c"/>
    <property type="match status" value="2"/>
</dbReference>
<dbReference type="Proteomes" id="UP000281813">
    <property type="component" value="Unassembled WGS sequence"/>
</dbReference>
<dbReference type="PROSITE" id="PS50109">
    <property type="entry name" value="HIS_KIN"/>
    <property type="match status" value="2"/>
</dbReference>
<feature type="transmembrane region" description="Helical" evidence="12">
    <location>
        <begin position="277"/>
        <end position="297"/>
    </location>
</feature>
<evidence type="ECO:0000256" key="11">
    <source>
        <dbReference type="PROSITE-ProRule" id="PRU00169"/>
    </source>
</evidence>
<feature type="transmembrane region" description="Helical" evidence="12">
    <location>
        <begin position="12"/>
        <end position="31"/>
    </location>
</feature>
<reference evidence="15 16" key="1">
    <citation type="journal article" date="2015" name="Antonie Van Leeuwenhoek">
        <title>Oceanobacillus bengalensis sp. nov., a bacterium isolated from seawater of the Bay of Bengal.</title>
        <authorList>
            <person name="Yongchang O."/>
            <person name="Xiang W."/>
            <person name="Wang G."/>
        </authorList>
    </citation>
    <scope>NUCLEOTIDE SEQUENCE [LARGE SCALE GENOMIC DNA]</scope>
    <source>
        <strain evidence="15 16">MCCC 1K00260</strain>
    </source>
</reference>
<dbReference type="PRINTS" id="PR00344">
    <property type="entry name" value="BCTRLSENSOR"/>
</dbReference>
<dbReference type="SMART" id="SM00388">
    <property type="entry name" value="HisKA"/>
    <property type="match status" value="1"/>
</dbReference>
<gene>
    <name evidence="15" type="ORF">D8M05_00005</name>
</gene>
<keyword evidence="9" id="KW-0902">Two-component regulatory system</keyword>
<dbReference type="EMBL" id="RBZO01000001">
    <property type="protein sequence ID" value="RKQ18537.1"/>
    <property type="molecule type" value="Genomic_DNA"/>
</dbReference>
<dbReference type="Pfam" id="PF00072">
    <property type="entry name" value="Response_reg"/>
    <property type="match status" value="1"/>
</dbReference>
<dbReference type="FunFam" id="3.30.565.10:FF:000010">
    <property type="entry name" value="Sensor histidine kinase RcsC"/>
    <property type="match status" value="1"/>
</dbReference>
<dbReference type="OrthoDB" id="9809348at2"/>
<dbReference type="SUPFAM" id="SSF49785">
    <property type="entry name" value="Galactose-binding domain-like"/>
    <property type="match status" value="1"/>
</dbReference>
<feature type="domain" description="Response regulatory" evidence="14">
    <location>
        <begin position="696"/>
        <end position="812"/>
    </location>
</feature>
<protein>
    <recommendedName>
        <fullName evidence="10">Circadian input-output histidine kinase CikA</fullName>
        <ecNumber evidence="3">2.7.13.3</ecNumber>
    </recommendedName>
</protein>
<dbReference type="InterPro" id="IPR003661">
    <property type="entry name" value="HisK_dim/P_dom"/>
</dbReference>
<dbReference type="AlphaFoldDB" id="A0A494Z7M5"/>
<evidence type="ECO:0000313" key="15">
    <source>
        <dbReference type="EMBL" id="RKQ18537.1"/>
    </source>
</evidence>
<evidence type="ECO:0000256" key="3">
    <source>
        <dbReference type="ARBA" id="ARBA00012438"/>
    </source>
</evidence>
<feature type="transmembrane region" description="Helical" evidence="12">
    <location>
        <begin position="334"/>
        <end position="351"/>
    </location>
</feature>
<evidence type="ECO:0000256" key="8">
    <source>
        <dbReference type="ARBA" id="ARBA00022840"/>
    </source>
</evidence>
<dbReference type="SMART" id="SM00448">
    <property type="entry name" value="REC"/>
    <property type="match status" value="1"/>
</dbReference>
<dbReference type="InterPro" id="IPR005467">
    <property type="entry name" value="His_kinase_dom"/>
</dbReference>
<organism evidence="15 16">
    <name type="scientific">Oceanobacillus bengalensis</name>
    <dbReference type="NCBI Taxonomy" id="1435466"/>
    <lineage>
        <taxon>Bacteria</taxon>
        <taxon>Bacillati</taxon>
        <taxon>Bacillota</taxon>
        <taxon>Bacilli</taxon>
        <taxon>Bacillales</taxon>
        <taxon>Bacillaceae</taxon>
        <taxon>Oceanobacillus</taxon>
    </lineage>
</organism>
<evidence type="ECO:0000256" key="7">
    <source>
        <dbReference type="ARBA" id="ARBA00022777"/>
    </source>
</evidence>
<dbReference type="SUPFAM" id="SSF47384">
    <property type="entry name" value="Homodimeric domain of signal transducing histidine kinase"/>
    <property type="match status" value="1"/>
</dbReference>
<keyword evidence="7" id="KW-0418">Kinase</keyword>
<dbReference type="InterPro" id="IPR003594">
    <property type="entry name" value="HATPase_dom"/>
</dbReference>
<feature type="transmembrane region" description="Helical" evidence="12">
    <location>
        <begin position="210"/>
        <end position="233"/>
    </location>
</feature>
<dbReference type="InterPro" id="IPR036890">
    <property type="entry name" value="HATPase_C_sf"/>
</dbReference>
<keyword evidence="12" id="KW-0812">Transmembrane</keyword>
<comment type="catalytic activity">
    <reaction evidence="1">
        <text>ATP + protein L-histidine = ADP + protein N-phospho-L-histidine.</text>
        <dbReference type="EC" id="2.7.13.3"/>
    </reaction>
</comment>
<dbReference type="Gene3D" id="2.60.120.260">
    <property type="entry name" value="Galactose-binding domain-like"/>
    <property type="match status" value="1"/>
</dbReference>
<evidence type="ECO:0000259" key="13">
    <source>
        <dbReference type="PROSITE" id="PS50109"/>
    </source>
</evidence>
<feature type="transmembrane region" description="Helical" evidence="12">
    <location>
        <begin position="363"/>
        <end position="382"/>
    </location>
</feature>
<evidence type="ECO:0000259" key="14">
    <source>
        <dbReference type="PROSITE" id="PS50110"/>
    </source>
</evidence>
<dbReference type="SMART" id="SM00387">
    <property type="entry name" value="HATPase_c"/>
    <property type="match status" value="2"/>
</dbReference>